<protein>
    <recommendedName>
        <fullName evidence="3">MI domain-containing protein</fullName>
    </recommendedName>
</protein>
<sequence length="277" mass="30940">SQLDSRTRFLIREILELRSGGWVPRRKKQEAMKIDEFRAREEPFRQQMRTATLLPDEAPPAPESFRPSVPISARSSRTTPRYLDRYARPQTTQVVSPVVSDSELAKKYDVLVQQEVATLAPAPAAESATKQPAAIDIEKIKKGVSSMVREFMRISDENEVLLCMDELDQADNSLRNVMIVSSCLIEAMESNEAKERANAAQLVVLLSQKSLISQKDVEAGVEEMLEDLPNIVVDLPVAPKRFGEFLAILVTDNVLPASYISPSSDEIREQVFALARG</sequence>
<proteinExistence type="predicted"/>
<organism evidence="4 5">
    <name type="scientific">Beta vulgaris subsp. vulgaris</name>
    <name type="common">Beet</name>
    <dbReference type="NCBI Taxonomy" id="3555"/>
    <lineage>
        <taxon>Eukaryota</taxon>
        <taxon>Viridiplantae</taxon>
        <taxon>Streptophyta</taxon>
        <taxon>Embryophyta</taxon>
        <taxon>Tracheophyta</taxon>
        <taxon>Spermatophyta</taxon>
        <taxon>Magnoliopsida</taxon>
        <taxon>eudicotyledons</taxon>
        <taxon>Gunneridae</taxon>
        <taxon>Pentapetalae</taxon>
        <taxon>Caryophyllales</taxon>
        <taxon>Chenopodiaceae</taxon>
        <taxon>Betoideae</taxon>
        <taxon>Beta</taxon>
    </lineage>
</organism>
<feature type="domain" description="MI" evidence="3">
    <location>
        <begin position="139"/>
        <end position="265"/>
    </location>
</feature>
<accession>A0A0J8B3Y4</accession>
<evidence type="ECO:0000256" key="1">
    <source>
        <dbReference type="ARBA" id="ARBA00022845"/>
    </source>
</evidence>
<dbReference type="Gramene" id="KMS94553">
    <property type="protein sequence ID" value="KMS94553"/>
    <property type="gene ID" value="BVRB_020250"/>
</dbReference>
<feature type="non-terminal residue" evidence="4">
    <location>
        <position position="1"/>
    </location>
</feature>
<dbReference type="SMART" id="SM00544">
    <property type="entry name" value="MA3"/>
    <property type="match status" value="1"/>
</dbReference>
<evidence type="ECO:0000313" key="5">
    <source>
        <dbReference type="Proteomes" id="UP000035740"/>
    </source>
</evidence>
<dbReference type="Pfam" id="PF02847">
    <property type="entry name" value="MA3"/>
    <property type="match status" value="1"/>
</dbReference>
<dbReference type="AlphaFoldDB" id="A0A0J8B3Y4"/>
<dbReference type="SUPFAM" id="SSF48371">
    <property type="entry name" value="ARM repeat"/>
    <property type="match status" value="1"/>
</dbReference>
<dbReference type="PROSITE" id="PS51366">
    <property type="entry name" value="MI"/>
    <property type="match status" value="1"/>
</dbReference>
<dbReference type="EMBL" id="KQ092568">
    <property type="protein sequence ID" value="KMS94553.1"/>
    <property type="molecule type" value="Genomic_DNA"/>
</dbReference>
<keyword evidence="1" id="KW-0810">Translation regulation</keyword>
<dbReference type="OrthoDB" id="414546at2759"/>
<evidence type="ECO:0000256" key="2">
    <source>
        <dbReference type="SAM" id="MobiDB-lite"/>
    </source>
</evidence>
<dbReference type="eggNOG" id="KOG0403">
    <property type="taxonomic scope" value="Eukaryota"/>
</dbReference>
<name>A0A0J8B3Y4_BETVV</name>
<dbReference type="Proteomes" id="UP000035740">
    <property type="component" value="Unassembled WGS sequence"/>
</dbReference>
<gene>
    <name evidence="4" type="ORF">BVRB_020250</name>
</gene>
<reference evidence="4 5" key="1">
    <citation type="journal article" date="2014" name="Nature">
        <title>The genome of the recently domesticated crop plant sugar beet (Beta vulgaris).</title>
        <authorList>
            <person name="Dohm J.C."/>
            <person name="Minoche A.E."/>
            <person name="Holtgrawe D."/>
            <person name="Capella-Gutierrez S."/>
            <person name="Zakrzewski F."/>
            <person name="Tafer H."/>
            <person name="Rupp O."/>
            <person name="Sorensen T.R."/>
            <person name="Stracke R."/>
            <person name="Reinhardt R."/>
            <person name="Goesmann A."/>
            <person name="Kraft T."/>
            <person name="Schulz B."/>
            <person name="Stadler P.F."/>
            <person name="Schmidt T."/>
            <person name="Gabaldon T."/>
            <person name="Lehrach H."/>
            <person name="Weisshaar B."/>
            <person name="Himmelbauer H."/>
        </authorList>
    </citation>
    <scope>NUCLEOTIDE SEQUENCE [LARGE SCALE GENOMIC DNA]</scope>
    <source>
        <tissue evidence="4">Taproot</tissue>
    </source>
</reference>
<keyword evidence="5" id="KW-1185">Reference proteome</keyword>
<feature type="region of interest" description="Disordered" evidence="2">
    <location>
        <begin position="55"/>
        <end position="74"/>
    </location>
</feature>
<dbReference type="PANTHER" id="PTHR23253">
    <property type="entry name" value="EUKARYOTIC TRANSLATION INITIATION FACTOR 4 GAMMA"/>
    <property type="match status" value="1"/>
</dbReference>
<dbReference type="InterPro" id="IPR003891">
    <property type="entry name" value="Initiation_fac_eIF4g_MI"/>
</dbReference>
<dbReference type="GO" id="GO:0006417">
    <property type="term" value="P:regulation of translation"/>
    <property type="evidence" value="ECO:0007669"/>
    <property type="project" value="UniProtKB-KW"/>
</dbReference>
<dbReference type="InterPro" id="IPR016024">
    <property type="entry name" value="ARM-type_fold"/>
</dbReference>
<evidence type="ECO:0000259" key="3">
    <source>
        <dbReference type="PROSITE" id="PS51366"/>
    </source>
</evidence>
<evidence type="ECO:0000313" key="4">
    <source>
        <dbReference type="EMBL" id="KMS94553.1"/>
    </source>
</evidence>
<dbReference type="Gene3D" id="1.25.40.180">
    <property type="match status" value="1"/>
</dbReference>